<reference evidence="1 2" key="1">
    <citation type="submission" date="2015-06" db="EMBL/GenBank/DDBJ databases">
        <title>Survival trade-offs in plant roots during colonization by closely related pathogenic and mutualistic fungi.</title>
        <authorList>
            <person name="Hacquard S."/>
            <person name="Kracher B."/>
            <person name="Hiruma K."/>
            <person name="Weinman A."/>
            <person name="Muench P."/>
            <person name="Garrido Oter R."/>
            <person name="Ver Loren van Themaat E."/>
            <person name="Dallerey J.-F."/>
            <person name="Damm U."/>
            <person name="Henrissat B."/>
            <person name="Lespinet O."/>
            <person name="Thon M."/>
            <person name="Kemen E."/>
            <person name="McHardy A.C."/>
            <person name="Schulze-Lefert P."/>
            <person name="O'Connell R.J."/>
        </authorList>
    </citation>
    <scope>NUCLEOTIDE SEQUENCE [LARGE SCALE GENOMIC DNA]</scope>
    <source>
        <strain evidence="1 2">MAFF 238704</strain>
    </source>
</reference>
<protein>
    <submittedName>
        <fullName evidence="1">Uncharacterized protein</fullName>
    </submittedName>
</protein>
<dbReference type="EMBL" id="LFIW01001818">
    <property type="protein sequence ID" value="KZL80728.1"/>
    <property type="molecule type" value="Genomic_DNA"/>
</dbReference>
<organism evidence="1 2">
    <name type="scientific">Colletotrichum incanum</name>
    <name type="common">Soybean anthracnose fungus</name>
    <dbReference type="NCBI Taxonomy" id="1573173"/>
    <lineage>
        <taxon>Eukaryota</taxon>
        <taxon>Fungi</taxon>
        <taxon>Dikarya</taxon>
        <taxon>Ascomycota</taxon>
        <taxon>Pezizomycotina</taxon>
        <taxon>Sordariomycetes</taxon>
        <taxon>Hypocreomycetidae</taxon>
        <taxon>Glomerellales</taxon>
        <taxon>Glomerellaceae</taxon>
        <taxon>Colletotrichum</taxon>
        <taxon>Colletotrichum spaethianum species complex</taxon>
    </lineage>
</organism>
<sequence length="182" mass="21020">LYDKEEAYLGDKEASIFLMSSVFFYRTIGEDIFLALKTSKSIRENFRIQVKALSPYIPTGKPLYKDILGPRINAPTPFLFLLYDVDKLGAYFNNIKNVIVRQDSIHMPVVPLRRFKFLLKDKSHFNYEIVIDVVRLRDKNALYIAVKALNDIASPHGIILTLLVFSIYLRINKDLHLSPNIV</sequence>
<feature type="non-terminal residue" evidence="1">
    <location>
        <position position="1"/>
    </location>
</feature>
<dbReference type="AlphaFoldDB" id="A0A161W9I1"/>
<keyword evidence="2" id="KW-1185">Reference proteome</keyword>
<comment type="caution">
    <text evidence="1">The sequence shown here is derived from an EMBL/GenBank/DDBJ whole genome shotgun (WGS) entry which is preliminary data.</text>
</comment>
<dbReference type="STRING" id="1573173.A0A161W9I1"/>
<proteinExistence type="predicted"/>
<accession>A0A161W9I1</accession>
<dbReference type="Proteomes" id="UP000076584">
    <property type="component" value="Unassembled WGS sequence"/>
</dbReference>
<evidence type="ECO:0000313" key="2">
    <source>
        <dbReference type="Proteomes" id="UP000076584"/>
    </source>
</evidence>
<name>A0A161W9I1_COLIC</name>
<gene>
    <name evidence="1" type="ORF">CI238_11350</name>
</gene>
<evidence type="ECO:0000313" key="1">
    <source>
        <dbReference type="EMBL" id="KZL80728.1"/>
    </source>
</evidence>